<dbReference type="OrthoDB" id="3934656at2759"/>
<dbReference type="PRINTS" id="PR00465">
    <property type="entry name" value="EP450IV"/>
</dbReference>
<dbReference type="GO" id="GO:0020037">
    <property type="term" value="F:heme binding"/>
    <property type="evidence" value="ECO:0007669"/>
    <property type="project" value="InterPro"/>
</dbReference>
<keyword evidence="6" id="KW-0560">Oxidoreductase</keyword>
<dbReference type="Proteomes" id="UP000230605">
    <property type="component" value="Chromosome 4"/>
</dbReference>
<keyword evidence="6" id="KW-0503">Monooxygenase</keyword>
<evidence type="ECO:0000256" key="5">
    <source>
        <dbReference type="PIRSR" id="PIRSR602403-1"/>
    </source>
</evidence>
<dbReference type="InterPro" id="IPR001128">
    <property type="entry name" value="Cyt_P450"/>
</dbReference>
<feature type="binding site" description="axial binding residue" evidence="5">
    <location>
        <position position="482"/>
    </location>
    <ligand>
        <name>heme</name>
        <dbReference type="ChEBI" id="CHEBI:30413"/>
    </ligand>
    <ligandPart>
        <name>Fe</name>
        <dbReference type="ChEBI" id="CHEBI:18248"/>
    </ligandPart>
</feature>
<dbReference type="GO" id="GO:0032259">
    <property type="term" value="P:methylation"/>
    <property type="evidence" value="ECO:0007669"/>
    <property type="project" value="UniProtKB-KW"/>
</dbReference>
<name>A0A2G5HMM7_CERBT</name>
<keyword evidence="3 5" id="KW-0479">Metal-binding</keyword>
<dbReference type="Gene3D" id="1.10.630.10">
    <property type="entry name" value="Cytochrome P450"/>
    <property type="match status" value="1"/>
</dbReference>
<evidence type="ECO:0000256" key="4">
    <source>
        <dbReference type="ARBA" id="ARBA00023004"/>
    </source>
</evidence>
<dbReference type="EMBL" id="LKMD01000105">
    <property type="protein sequence ID" value="PIA93816.1"/>
    <property type="molecule type" value="Genomic_DNA"/>
</dbReference>
<keyword evidence="4 5" id="KW-0408">Iron</keyword>
<dbReference type="EMBL" id="CP134187">
    <property type="protein sequence ID" value="WPB02528.1"/>
    <property type="molecule type" value="Genomic_DNA"/>
</dbReference>
<comment type="cofactor">
    <cofactor evidence="1 5">
        <name>heme</name>
        <dbReference type="ChEBI" id="CHEBI:30413"/>
    </cofactor>
</comment>
<dbReference type="PROSITE" id="PS00086">
    <property type="entry name" value="CYTOCHROME_P450"/>
    <property type="match status" value="1"/>
</dbReference>
<dbReference type="GO" id="GO:0005506">
    <property type="term" value="F:iron ion binding"/>
    <property type="evidence" value="ECO:0007669"/>
    <property type="project" value="InterPro"/>
</dbReference>
<proteinExistence type="inferred from homology"/>
<evidence type="ECO:0000313" key="7">
    <source>
        <dbReference type="EMBL" id="PIA93816.1"/>
    </source>
</evidence>
<dbReference type="PANTHER" id="PTHR24305">
    <property type="entry name" value="CYTOCHROME P450"/>
    <property type="match status" value="1"/>
</dbReference>
<evidence type="ECO:0000313" key="8">
    <source>
        <dbReference type="EMBL" id="WPB02528.1"/>
    </source>
</evidence>
<accession>A0A2G5HMM7</accession>
<evidence type="ECO:0000313" key="9">
    <source>
        <dbReference type="Proteomes" id="UP000230605"/>
    </source>
</evidence>
<dbReference type="InterPro" id="IPR017972">
    <property type="entry name" value="Cyt_P450_CS"/>
</dbReference>
<comment type="similarity">
    <text evidence="2 6">Belongs to the cytochrome P450 family.</text>
</comment>
<dbReference type="FunFam" id="1.10.630.10:FF:000050">
    <property type="entry name" value="Cytochrome P450 monooxygenase"/>
    <property type="match status" value="1"/>
</dbReference>
<keyword evidence="10" id="KW-1185">Reference proteome</keyword>
<evidence type="ECO:0000313" key="10">
    <source>
        <dbReference type="Proteomes" id="UP001302367"/>
    </source>
</evidence>
<evidence type="ECO:0000256" key="3">
    <source>
        <dbReference type="ARBA" id="ARBA00022723"/>
    </source>
</evidence>
<keyword evidence="5 6" id="KW-0349">Heme</keyword>
<gene>
    <name evidence="7" type="ORF">CB0940_05212</name>
    <name evidence="8" type="ORF">RHO25_007164</name>
</gene>
<dbReference type="Pfam" id="PF00067">
    <property type="entry name" value="p450"/>
    <property type="match status" value="1"/>
</dbReference>
<dbReference type="InterPro" id="IPR002403">
    <property type="entry name" value="Cyt_P450_E_grp-IV"/>
</dbReference>
<dbReference type="SUPFAM" id="SSF48264">
    <property type="entry name" value="Cytochrome P450"/>
    <property type="match status" value="1"/>
</dbReference>
<dbReference type="CDD" id="cd11060">
    <property type="entry name" value="CYP57A1-like"/>
    <property type="match status" value="1"/>
</dbReference>
<dbReference type="Proteomes" id="UP001302367">
    <property type="component" value="Chromosome 4"/>
</dbReference>
<keyword evidence="7" id="KW-0808">Transferase</keyword>
<dbReference type="GO" id="GO:0004497">
    <property type="term" value="F:monooxygenase activity"/>
    <property type="evidence" value="ECO:0007669"/>
    <property type="project" value="UniProtKB-KW"/>
</dbReference>
<sequence>MLAKTLSSVLDHFSSSTLLSPSTLIVIALGWLSLHLVLTWQRLRTIPGPLLARFTDLYRLLVVWRRDSHDTYLQLHKKHGDLVRIGPNCVSVSKPEVINTIYGISVKAPKSDFYSVWQNIVHGKRTASLVFTTDEQQHATMKRPIASAYSLSTLVEFEPLIDSTTAVFLDRVDQLFATTGRVCDLGTWLQWYAFDVIGELTLSKRLGFLERAEDVENIADSIAANFDRCSVLGQMPWLDEWIYKSSLFQKIFVKGKMNPILAFGQRRLQERLDSKDDGESIEVPNLNDAALNEKVLHGTLPSKPDFLSRFLKLHDEQPEVVTNQALLAYLFININAGSDTIASTTRAIFYYLLKNPSTLDKLREELVRAQKQDKLTTPLPTWTEVQALPYLNAVIKEGLRLNPALALPLERVTPASGFQLGETFIPPGTIVGVNPWVLHRDTRIFGSDAETWNPDRWLSEDAERVKYMDHHILSFGAGKRTCLGRNIAMLEMSKLVPAMVFRYDMKLKEPKKDWKLINAWAVRQEGLDVTLAKR</sequence>
<dbReference type="AlphaFoldDB" id="A0A2G5HMM7"/>
<dbReference type="InterPro" id="IPR036396">
    <property type="entry name" value="Cyt_P450_sf"/>
</dbReference>
<evidence type="ECO:0000256" key="6">
    <source>
        <dbReference type="RuleBase" id="RU000461"/>
    </source>
</evidence>
<protein>
    <submittedName>
        <fullName evidence="7">Pisatin demethylase</fullName>
    </submittedName>
</protein>
<dbReference type="InterPro" id="IPR050121">
    <property type="entry name" value="Cytochrome_P450_monoxygenase"/>
</dbReference>
<reference evidence="7 9" key="1">
    <citation type="submission" date="2015-10" db="EMBL/GenBank/DDBJ databases">
        <title>The cercosporin biosynthetic gene cluster was horizontally transferred to several fungal lineages and shown to be expanded in Cercospora beticola based on microsynteny with recipient genomes.</title>
        <authorList>
            <person name="De Jonge R."/>
            <person name="Ebert M.K."/>
            <person name="Suttle J.C."/>
            <person name="Jurick Ii W.M."/>
            <person name="Secor G.A."/>
            <person name="Thomma B.P."/>
            <person name="Van De Peer Y."/>
            <person name="Bolton M.D."/>
        </authorList>
    </citation>
    <scope>NUCLEOTIDE SEQUENCE [LARGE SCALE GENOMIC DNA]</scope>
    <source>
        <strain evidence="7 9">09-40</strain>
    </source>
</reference>
<dbReference type="PANTHER" id="PTHR24305:SF232">
    <property type="entry name" value="P450, PUTATIVE (EUROFUNG)-RELATED"/>
    <property type="match status" value="1"/>
</dbReference>
<dbReference type="GO" id="GO:0008168">
    <property type="term" value="F:methyltransferase activity"/>
    <property type="evidence" value="ECO:0007669"/>
    <property type="project" value="UniProtKB-KW"/>
</dbReference>
<keyword evidence="7" id="KW-0489">Methyltransferase</keyword>
<evidence type="ECO:0000256" key="2">
    <source>
        <dbReference type="ARBA" id="ARBA00010617"/>
    </source>
</evidence>
<dbReference type="GO" id="GO:0016705">
    <property type="term" value="F:oxidoreductase activity, acting on paired donors, with incorporation or reduction of molecular oxygen"/>
    <property type="evidence" value="ECO:0007669"/>
    <property type="project" value="InterPro"/>
</dbReference>
<evidence type="ECO:0000256" key="1">
    <source>
        <dbReference type="ARBA" id="ARBA00001971"/>
    </source>
</evidence>
<organism evidence="7 9">
    <name type="scientific">Cercospora beticola</name>
    <name type="common">Sugarbeet leaf spot fungus</name>
    <dbReference type="NCBI Taxonomy" id="122368"/>
    <lineage>
        <taxon>Eukaryota</taxon>
        <taxon>Fungi</taxon>
        <taxon>Dikarya</taxon>
        <taxon>Ascomycota</taxon>
        <taxon>Pezizomycotina</taxon>
        <taxon>Dothideomycetes</taxon>
        <taxon>Dothideomycetidae</taxon>
        <taxon>Mycosphaerellales</taxon>
        <taxon>Mycosphaerellaceae</taxon>
        <taxon>Cercospora</taxon>
    </lineage>
</organism>
<reference evidence="8 10" key="2">
    <citation type="submission" date="2023-09" db="EMBL/GenBank/DDBJ databases">
        <title>Complete-Gapless Cercospora beticola genome.</title>
        <authorList>
            <person name="Wyatt N.A."/>
            <person name="Spanner R.E."/>
            <person name="Bolton M.D."/>
        </authorList>
    </citation>
    <scope>NUCLEOTIDE SEQUENCE [LARGE SCALE GENOMIC DNA]</scope>
    <source>
        <strain evidence="8">Cb09-40</strain>
    </source>
</reference>
<dbReference type="PRINTS" id="PR00385">
    <property type="entry name" value="P450"/>
</dbReference>